<dbReference type="CDD" id="cd17546">
    <property type="entry name" value="REC_hyHK_CKI1_RcsC-like"/>
    <property type="match status" value="1"/>
</dbReference>
<dbReference type="AlphaFoldDB" id="A0A9X4MHX1"/>
<evidence type="ECO:0000259" key="11">
    <source>
        <dbReference type="PROSITE" id="PS50110"/>
    </source>
</evidence>
<evidence type="ECO:0000256" key="9">
    <source>
        <dbReference type="PROSITE-ProRule" id="PRU00169"/>
    </source>
</evidence>
<dbReference type="InterPro" id="IPR005467">
    <property type="entry name" value="His_kinase_dom"/>
</dbReference>
<dbReference type="InterPro" id="IPR036890">
    <property type="entry name" value="HATPase_C_sf"/>
</dbReference>
<dbReference type="PROSITE" id="PS50110">
    <property type="entry name" value="RESPONSE_REGULATORY"/>
    <property type="match status" value="1"/>
</dbReference>
<evidence type="ECO:0000256" key="3">
    <source>
        <dbReference type="ARBA" id="ARBA00022553"/>
    </source>
</evidence>
<dbReference type="Gene3D" id="3.30.450.20">
    <property type="entry name" value="PAS domain"/>
    <property type="match status" value="2"/>
</dbReference>
<evidence type="ECO:0000259" key="10">
    <source>
        <dbReference type="PROSITE" id="PS50109"/>
    </source>
</evidence>
<dbReference type="PRINTS" id="PR00344">
    <property type="entry name" value="BCTRLSENSOR"/>
</dbReference>
<keyword evidence="3 9" id="KW-0597">Phosphoprotein</keyword>
<evidence type="ECO:0000313" key="13">
    <source>
        <dbReference type="EMBL" id="MDG4476658.1"/>
    </source>
</evidence>
<dbReference type="SMART" id="SM00387">
    <property type="entry name" value="HATPase_c"/>
    <property type="match status" value="1"/>
</dbReference>
<dbReference type="NCBIfam" id="TIGR00229">
    <property type="entry name" value="sensory_box"/>
    <property type="match status" value="1"/>
</dbReference>
<dbReference type="Pfam" id="PF00512">
    <property type="entry name" value="HisKA"/>
    <property type="match status" value="1"/>
</dbReference>
<dbReference type="InterPro" id="IPR001789">
    <property type="entry name" value="Sig_transdc_resp-reg_receiver"/>
</dbReference>
<dbReference type="RefSeq" id="WP_307633623.1">
    <property type="nucleotide sequence ID" value="NZ_JAPHEH010000001.1"/>
</dbReference>
<dbReference type="CDD" id="cd00082">
    <property type="entry name" value="HisKA"/>
    <property type="match status" value="1"/>
</dbReference>
<dbReference type="SUPFAM" id="SSF52172">
    <property type="entry name" value="CheY-like"/>
    <property type="match status" value="1"/>
</dbReference>
<dbReference type="InterPro" id="IPR011006">
    <property type="entry name" value="CheY-like_superfamily"/>
</dbReference>
<dbReference type="SUPFAM" id="SSF55785">
    <property type="entry name" value="PYP-like sensor domain (PAS domain)"/>
    <property type="match status" value="2"/>
</dbReference>
<evidence type="ECO:0000259" key="12">
    <source>
        <dbReference type="PROSITE" id="PS50112"/>
    </source>
</evidence>
<keyword evidence="6" id="KW-0418">Kinase</keyword>
<dbReference type="Pfam" id="PF08448">
    <property type="entry name" value="PAS_4"/>
    <property type="match status" value="1"/>
</dbReference>
<evidence type="ECO:0000256" key="1">
    <source>
        <dbReference type="ARBA" id="ARBA00000085"/>
    </source>
</evidence>
<evidence type="ECO:0000256" key="4">
    <source>
        <dbReference type="ARBA" id="ARBA00022679"/>
    </source>
</evidence>
<dbReference type="InterPro" id="IPR000014">
    <property type="entry name" value="PAS"/>
</dbReference>
<dbReference type="InterPro" id="IPR013656">
    <property type="entry name" value="PAS_4"/>
</dbReference>
<dbReference type="InterPro" id="IPR003594">
    <property type="entry name" value="HATPase_dom"/>
</dbReference>
<feature type="domain" description="Response regulatory" evidence="11">
    <location>
        <begin position="4"/>
        <end position="119"/>
    </location>
</feature>
<dbReference type="InterPro" id="IPR036097">
    <property type="entry name" value="HisK_dim/P_sf"/>
</dbReference>
<dbReference type="Pfam" id="PF13188">
    <property type="entry name" value="PAS_8"/>
    <property type="match status" value="1"/>
</dbReference>
<comment type="catalytic activity">
    <reaction evidence="1">
        <text>ATP + protein L-histidine = ADP + protein N-phospho-L-histidine.</text>
        <dbReference type="EC" id="2.7.13.3"/>
    </reaction>
</comment>
<dbReference type="PANTHER" id="PTHR43065">
    <property type="entry name" value="SENSOR HISTIDINE KINASE"/>
    <property type="match status" value="1"/>
</dbReference>
<protein>
    <recommendedName>
        <fullName evidence="2">histidine kinase</fullName>
        <ecNumber evidence="2">2.7.13.3</ecNumber>
    </recommendedName>
</protein>
<accession>A0A9X4MHX1</accession>
<dbReference type="InterPro" id="IPR004358">
    <property type="entry name" value="Sig_transdc_His_kin-like_C"/>
</dbReference>
<proteinExistence type="predicted"/>
<feature type="domain" description="Histidine kinase" evidence="10">
    <location>
        <begin position="473"/>
        <end position="683"/>
    </location>
</feature>
<dbReference type="SUPFAM" id="SSF47384">
    <property type="entry name" value="Homodimeric domain of signal transducing histidine kinase"/>
    <property type="match status" value="1"/>
</dbReference>
<sequence>MPKKILVVDNHPLILEIMSNFLEKDGHEVRVAQDGLSALDVLDAFVPDIMFVDLVMPNISGDKLCRIVRSMPHLHGVFIVILSAIAREGETDFLSYGADACIAKGATKNLFLHVQELIANSDKQPSREPIIIGIEGIYQREVTKELLYSQKHLELVLDHMSEGVVHFTHAQKIIYVNASALALFGQPEEKLLGANFPDLFTEPYASAVRLFVEAASQQPVCAGEDEEILLGAKRLLLNFLAIPEEENGAILALLRDITKRKEDESRMQQYSDHLSRLVAERTHSLTQTNEQLHKEIAERSKVEKSLARAHRRLLTVLDSLDAIIYVVNMTSHEILFMNRYAREIFGEGAGRICWTVMQCGQDGPCAFCSSEKVKAVNDSKQGRSGVYVWENQNTVTGRWYEHHDRAIKWMGDIRAKLSIGTDITERKNEENREREARELLELRVGERTAELEKTYRQLLHAEKLGAVGKLAASIAHEFNNPICGIRNVLDGLQRHSKLEGENVLMVQLAIRECERIAKLTKDLQSFNRPTSGIEASVDVHAALEDILLLCRKNLKNNGISLIKEFALSLPRIQAVEDQLKQVFLNLLTNAEEAIVGGKGTITVRTECRDGYVAVQFQDTGHGIAAEDQPKIFEPFFSTKSAVKGTGLGLAVSYGIVTRHGGTIEVESSSGIGSTFTVFLPVEGRT</sequence>
<dbReference type="GO" id="GO:0005524">
    <property type="term" value="F:ATP binding"/>
    <property type="evidence" value="ECO:0007669"/>
    <property type="project" value="UniProtKB-KW"/>
</dbReference>
<dbReference type="GO" id="GO:0000155">
    <property type="term" value="F:phosphorelay sensor kinase activity"/>
    <property type="evidence" value="ECO:0007669"/>
    <property type="project" value="InterPro"/>
</dbReference>
<dbReference type="Pfam" id="PF00072">
    <property type="entry name" value="Response_reg"/>
    <property type="match status" value="1"/>
</dbReference>
<reference evidence="13" key="1">
    <citation type="journal article" date="2022" name="bioRxiv">
        <title>Thiovibrio frasassiensisgen. nov., sp. nov., an autotrophic, elemental sulfur disproportionating bacterium isolated from sulfidic karst sediment, and proposal of Thiovibrionaceae fam. nov.</title>
        <authorList>
            <person name="Aronson H."/>
            <person name="Thomas C."/>
            <person name="Bhattacharyya M."/>
            <person name="Eckstein S."/>
            <person name="Jensen S."/>
            <person name="Barco R."/>
            <person name="Macalady J."/>
            <person name="Amend J."/>
        </authorList>
    </citation>
    <scope>NUCLEOTIDE SEQUENCE</scope>
    <source>
        <strain evidence="13">RS19-109</strain>
    </source>
</reference>
<dbReference type="PROSITE" id="PS50112">
    <property type="entry name" value="PAS"/>
    <property type="match status" value="1"/>
</dbReference>
<keyword evidence="7 13" id="KW-0067">ATP-binding</keyword>
<dbReference type="InterPro" id="IPR035965">
    <property type="entry name" value="PAS-like_dom_sf"/>
</dbReference>
<dbReference type="EC" id="2.7.13.3" evidence="2"/>
<dbReference type="SMART" id="SM00091">
    <property type="entry name" value="PAS"/>
    <property type="match status" value="2"/>
</dbReference>
<gene>
    <name evidence="13" type="ORF">OLX77_10895</name>
</gene>
<evidence type="ECO:0000256" key="5">
    <source>
        <dbReference type="ARBA" id="ARBA00022741"/>
    </source>
</evidence>
<evidence type="ECO:0000256" key="6">
    <source>
        <dbReference type="ARBA" id="ARBA00022777"/>
    </source>
</evidence>
<dbReference type="SMART" id="SM00448">
    <property type="entry name" value="REC"/>
    <property type="match status" value="1"/>
</dbReference>
<keyword evidence="5" id="KW-0547">Nucleotide-binding</keyword>
<evidence type="ECO:0000256" key="2">
    <source>
        <dbReference type="ARBA" id="ARBA00012438"/>
    </source>
</evidence>
<dbReference type="PANTHER" id="PTHR43065:SF10">
    <property type="entry name" value="PEROXIDE STRESS-ACTIVATED HISTIDINE KINASE MAK3"/>
    <property type="match status" value="1"/>
</dbReference>
<dbReference type="PROSITE" id="PS50109">
    <property type="entry name" value="HIS_KIN"/>
    <property type="match status" value="1"/>
</dbReference>
<dbReference type="Gene3D" id="1.10.287.130">
    <property type="match status" value="1"/>
</dbReference>
<dbReference type="CDD" id="cd00130">
    <property type="entry name" value="PAS"/>
    <property type="match status" value="1"/>
</dbReference>
<evidence type="ECO:0000256" key="8">
    <source>
        <dbReference type="ARBA" id="ARBA00023012"/>
    </source>
</evidence>
<dbReference type="Pfam" id="PF02518">
    <property type="entry name" value="HATPase_c"/>
    <property type="match status" value="1"/>
</dbReference>
<dbReference type="Proteomes" id="UP001154240">
    <property type="component" value="Unassembled WGS sequence"/>
</dbReference>
<dbReference type="EMBL" id="JAPHEH010000001">
    <property type="protein sequence ID" value="MDG4476658.1"/>
    <property type="molecule type" value="Genomic_DNA"/>
</dbReference>
<organism evidence="13 14">
    <name type="scientific">Thiovibrio frasassiensis</name>
    <dbReference type="NCBI Taxonomy" id="2984131"/>
    <lineage>
        <taxon>Bacteria</taxon>
        <taxon>Pseudomonadati</taxon>
        <taxon>Thermodesulfobacteriota</taxon>
        <taxon>Desulfobulbia</taxon>
        <taxon>Desulfobulbales</taxon>
        <taxon>Thiovibrionaceae</taxon>
        <taxon>Thiovibrio</taxon>
    </lineage>
</organism>
<reference evidence="13" key="2">
    <citation type="submission" date="2022-10" db="EMBL/GenBank/DDBJ databases">
        <authorList>
            <person name="Aronson H.S."/>
        </authorList>
    </citation>
    <scope>NUCLEOTIDE SEQUENCE</scope>
    <source>
        <strain evidence="13">RS19-109</strain>
    </source>
</reference>
<dbReference type="Gene3D" id="3.30.565.10">
    <property type="entry name" value="Histidine kinase-like ATPase, C-terminal domain"/>
    <property type="match status" value="1"/>
</dbReference>
<feature type="modified residue" description="4-aspartylphosphate" evidence="9">
    <location>
        <position position="53"/>
    </location>
</feature>
<feature type="domain" description="PAS" evidence="12">
    <location>
        <begin position="149"/>
        <end position="193"/>
    </location>
</feature>
<dbReference type="Gene3D" id="3.40.50.2300">
    <property type="match status" value="1"/>
</dbReference>
<evidence type="ECO:0000256" key="7">
    <source>
        <dbReference type="ARBA" id="ARBA00022840"/>
    </source>
</evidence>
<dbReference type="SMART" id="SM00388">
    <property type="entry name" value="HisKA"/>
    <property type="match status" value="1"/>
</dbReference>
<keyword evidence="4" id="KW-0808">Transferase</keyword>
<dbReference type="SUPFAM" id="SSF55874">
    <property type="entry name" value="ATPase domain of HSP90 chaperone/DNA topoisomerase II/histidine kinase"/>
    <property type="match status" value="1"/>
</dbReference>
<comment type="caution">
    <text evidence="13">The sequence shown here is derived from an EMBL/GenBank/DDBJ whole genome shotgun (WGS) entry which is preliminary data.</text>
</comment>
<keyword evidence="8" id="KW-0902">Two-component regulatory system</keyword>
<keyword evidence="14" id="KW-1185">Reference proteome</keyword>
<name>A0A9X4MHX1_9BACT</name>
<evidence type="ECO:0000313" key="14">
    <source>
        <dbReference type="Proteomes" id="UP001154240"/>
    </source>
</evidence>
<dbReference type="InterPro" id="IPR003661">
    <property type="entry name" value="HisK_dim/P_dom"/>
</dbReference>